<evidence type="ECO:0000313" key="3">
    <source>
        <dbReference type="EMBL" id="MBK0393865.1"/>
    </source>
</evidence>
<protein>
    <submittedName>
        <fullName evidence="3">Uncharacterized protein</fullName>
    </submittedName>
</protein>
<name>A0A934US53_9BURK</name>
<dbReference type="EMBL" id="JAEDAO010000001">
    <property type="protein sequence ID" value="MBK0393865.1"/>
    <property type="molecule type" value="Genomic_DNA"/>
</dbReference>
<dbReference type="AlphaFoldDB" id="A0A934US53"/>
<feature type="chain" id="PRO_5037757479" evidence="2">
    <location>
        <begin position="20"/>
        <end position="102"/>
    </location>
</feature>
<proteinExistence type="predicted"/>
<accession>A0A934US53</accession>
<comment type="caution">
    <text evidence="3">The sequence shown here is derived from an EMBL/GenBank/DDBJ whole genome shotgun (WGS) entry which is preliminary data.</text>
</comment>
<organism evidence="3 4">
    <name type="scientific">Ramlibacter algicola</name>
    <dbReference type="NCBI Taxonomy" id="2795217"/>
    <lineage>
        <taxon>Bacteria</taxon>
        <taxon>Pseudomonadati</taxon>
        <taxon>Pseudomonadota</taxon>
        <taxon>Betaproteobacteria</taxon>
        <taxon>Burkholderiales</taxon>
        <taxon>Comamonadaceae</taxon>
        <taxon>Ramlibacter</taxon>
    </lineage>
</organism>
<gene>
    <name evidence="3" type="ORF">I8E28_14795</name>
</gene>
<feature type="signal peptide" evidence="2">
    <location>
        <begin position="1"/>
        <end position="19"/>
    </location>
</feature>
<keyword evidence="4" id="KW-1185">Reference proteome</keyword>
<keyword evidence="2" id="KW-0732">Signal</keyword>
<dbReference type="Proteomes" id="UP000617041">
    <property type="component" value="Unassembled WGS sequence"/>
</dbReference>
<feature type="compositionally biased region" description="Basic and acidic residues" evidence="1">
    <location>
        <begin position="91"/>
        <end position="102"/>
    </location>
</feature>
<dbReference type="RefSeq" id="WP_200788827.1">
    <property type="nucleotide sequence ID" value="NZ_JAEDAO010000001.1"/>
</dbReference>
<evidence type="ECO:0000256" key="1">
    <source>
        <dbReference type="SAM" id="MobiDB-lite"/>
    </source>
</evidence>
<evidence type="ECO:0000256" key="2">
    <source>
        <dbReference type="SAM" id="SignalP"/>
    </source>
</evidence>
<sequence length="102" mass="10396">MKQAITAAAIALLASTAFAQNTPTSPSGTGSVSSNQEVRRGAPGIDVDVNTKDRGPNSGVPGVDVDTRNTRTQSGDADTRRSGAGAANGTDDQRRAARADRN</sequence>
<evidence type="ECO:0000313" key="4">
    <source>
        <dbReference type="Proteomes" id="UP000617041"/>
    </source>
</evidence>
<reference evidence="3" key="1">
    <citation type="submission" date="2020-12" db="EMBL/GenBank/DDBJ databases">
        <title>Ramlibacter sp. nov., isolated from a freshwater alga, Cryptomonas.</title>
        <authorList>
            <person name="Kim H.M."/>
            <person name="Jeon C.O."/>
        </authorList>
    </citation>
    <scope>NUCLEOTIDE SEQUENCE</scope>
    <source>
        <strain evidence="3">CrO1</strain>
    </source>
</reference>
<feature type="region of interest" description="Disordered" evidence="1">
    <location>
        <begin position="18"/>
        <end position="102"/>
    </location>
</feature>
<feature type="compositionally biased region" description="Low complexity" evidence="1">
    <location>
        <begin position="18"/>
        <end position="34"/>
    </location>
</feature>